<dbReference type="SUPFAM" id="SSF46955">
    <property type="entry name" value="Putative DNA-binding domain"/>
    <property type="match status" value="1"/>
</dbReference>
<accession>A0A517T234</accession>
<dbReference type="InterPro" id="IPR009061">
    <property type="entry name" value="DNA-bd_dom_put_sf"/>
</dbReference>
<dbReference type="GO" id="GO:0003677">
    <property type="term" value="F:DNA binding"/>
    <property type="evidence" value="ECO:0007669"/>
    <property type="project" value="InterPro"/>
</dbReference>
<evidence type="ECO:0000313" key="2">
    <source>
        <dbReference type="EMBL" id="QDT62445.1"/>
    </source>
</evidence>
<dbReference type="NCBIfam" id="TIGR01764">
    <property type="entry name" value="excise"/>
    <property type="match status" value="1"/>
</dbReference>
<sequence length="110" mass="12742">MGETECDNTHPPLAQWAWLGKVREGHGAAVRGRYRQKLMDKLKDFLRISEAAEYLGVSSKTLRNWENAGKIDAYRHPVNGYRLFKPEELDALLAKLNDELPRKKQPRKPR</sequence>
<dbReference type="Gene3D" id="1.10.1660.10">
    <property type="match status" value="1"/>
</dbReference>
<reference evidence="2 3" key="1">
    <citation type="submission" date="2019-02" db="EMBL/GenBank/DDBJ databases">
        <title>Deep-cultivation of Planctomycetes and their phenomic and genomic characterization uncovers novel biology.</title>
        <authorList>
            <person name="Wiegand S."/>
            <person name="Jogler M."/>
            <person name="Boedeker C."/>
            <person name="Pinto D."/>
            <person name="Vollmers J."/>
            <person name="Rivas-Marin E."/>
            <person name="Kohn T."/>
            <person name="Peeters S.H."/>
            <person name="Heuer A."/>
            <person name="Rast P."/>
            <person name="Oberbeckmann S."/>
            <person name="Bunk B."/>
            <person name="Jeske O."/>
            <person name="Meyerdierks A."/>
            <person name="Storesund J.E."/>
            <person name="Kallscheuer N."/>
            <person name="Luecker S."/>
            <person name="Lage O.M."/>
            <person name="Pohl T."/>
            <person name="Merkel B.J."/>
            <person name="Hornburger P."/>
            <person name="Mueller R.-W."/>
            <person name="Bruemmer F."/>
            <person name="Labrenz M."/>
            <person name="Spormann A.M."/>
            <person name="Op den Camp H."/>
            <person name="Overmann J."/>
            <person name="Amann R."/>
            <person name="Jetten M.S.M."/>
            <person name="Mascher T."/>
            <person name="Medema M.H."/>
            <person name="Devos D.P."/>
            <person name="Kaster A.-K."/>
            <person name="Ovreas L."/>
            <person name="Rohde M."/>
            <person name="Galperin M.Y."/>
            <person name="Jogler C."/>
        </authorList>
    </citation>
    <scope>NUCLEOTIDE SEQUENCE [LARGE SCALE GENOMIC DNA]</scope>
    <source>
        <strain evidence="2 3">SV_7m_r</strain>
    </source>
</reference>
<dbReference type="Pfam" id="PF12728">
    <property type="entry name" value="HTH_17"/>
    <property type="match status" value="1"/>
</dbReference>
<organism evidence="2 3">
    <name type="scientific">Stieleria bergensis</name>
    <dbReference type="NCBI Taxonomy" id="2528025"/>
    <lineage>
        <taxon>Bacteria</taxon>
        <taxon>Pseudomonadati</taxon>
        <taxon>Planctomycetota</taxon>
        <taxon>Planctomycetia</taxon>
        <taxon>Pirellulales</taxon>
        <taxon>Pirellulaceae</taxon>
        <taxon>Stieleria</taxon>
    </lineage>
</organism>
<keyword evidence="3" id="KW-1185">Reference proteome</keyword>
<dbReference type="InterPro" id="IPR041657">
    <property type="entry name" value="HTH_17"/>
</dbReference>
<feature type="domain" description="HTH merR-type" evidence="1">
    <location>
        <begin position="45"/>
        <end position="93"/>
    </location>
</feature>
<dbReference type="Proteomes" id="UP000315003">
    <property type="component" value="Chromosome"/>
</dbReference>
<protein>
    <submittedName>
        <fullName evidence="2">MerR family regulatory protein</fullName>
    </submittedName>
</protein>
<evidence type="ECO:0000259" key="1">
    <source>
        <dbReference type="PROSITE" id="PS50937"/>
    </source>
</evidence>
<evidence type="ECO:0000313" key="3">
    <source>
        <dbReference type="Proteomes" id="UP000315003"/>
    </source>
</evidence>
<gene>
    <name evidence="2" type="ORF">SV7mr_49930</name>
</gene>
<dbReference type="InterPro" id="IPR000551">
    <property type="entry name" value="MerR-type_HTH_dom"/>
</dbReference>
<proteinExistence type="predicted"/>
<dbReference type="EMBL" id="CP036272">
    <property type="protein sequence ID" value="QDT62445.1"/>
    <property type="molecule type" value="Genomic_DNA"/>
</dbReference>
<dbReference type="PROSITE" id="PS50937">
    <property type="entry name" value="HTH_MERR_2"/>
    <property type="match status" value="1"/>
</dbReference>
<dbReference type="GO" id="GO:0006355">
    <property type="term" value="P:regulation of DNA-templated transcription"/>
    <property type="evidence" value="ECO:0007669"/>
    <property type="project" value="InterPro"/>
</dbReference>
<dbReference type="CDD" id="cd04762">
    <property type="entry name" value="HTH_MerR-trunc"/>
    <property type="match status" value="1"/>
</dbReference>
<dbReference type="AlphaFoldDB" id="A0A517T234"/>
<name>A0A517T234_9BACT</name>
<dbReference type="InterPro" id="IPR010093">
    <property type="entry name" value="SinI_DNA-bd"/>
</dbReference>